<keyword evidence="8 10" id="KW-0472">Membrane</keyword>
<dbReference type="CDD" id="cd05387">
    <property type="entry name" value="BY-kinase"/>
    <property type="match status" value="1"/>
</dbReference>
<keyword evidence="6" id="KW-0067">ATP-binding</keyword>
<evidence type="ECO:0000256" key="10">
    <source>
        <dbReference type="SAM" id="Phobius"/>
    </source>
</evidence>
<dbReference type="OrthoDB" id="580971at2"/>
<feature type="coiled-coil region" evidence="9">
    <location>
        <begin position="197"/>
        <end position="261"/>
    </location>
</feature>
<feature type="domain" description="Polysaccharide chain length determinant N-terminal" evidence="11">
    <location>
        <begin position="40"/>
        <end position="131"/>
    </location>
</feature>
<comment type="subcellular location">
    <subcellularLocation>
        <location evidence="1">Cell membrane</location>
        <topology evidence="1">Multi-pass membrane protein</topology>
    </subcellularLocation>
</comment>
<name>A0A2A2TJY7_9CYAN</name>
<dbReference type="RefSeq" id="WP_095721797.1">
    <property type="nucleotide sequence ID" value="NZ_NTFS01000100.1"/>
</dbReference>
<evidence type="ECO:0000256" key="7">
    <source>
        <dbReference type="ARBA" id="ARBA00022989"/>
    </source>
</evidence>
<dbReference type="Pfam" id="PF10609">
    <property type="entry name" value="ParA"/>
    <property type="match status" value="1"/>
</dbReference>
<dbReference type="InterPro" id="IPR003856">
    <property type="entry name" value="LPS_length_determ_N"/>
</dbReference>
<dbReference type="GO" id="GO:0004713">
    <property type="term" value="F:protein tyrosine kinase activity"/>
    <property type="evidence" value="ECO:0007669"/>
    <property type="project" value="TreeGrafter"/>
</dbReference>
<comment type="similarity">
    <text evidence="2">Belongs to the CpsC/CapA family.</text>
</comment>
<reference evidence="12 13" key="1">
    <citation type="submission" date="2017-08" db="EMBL/GenBank/DDBJ databases">
        <title>Draft genome sequence of filamentous cyanobacterium Calothrix elsteri CCALA 953.</title>
        <authorList>
            <person name="Gagunashvili A.N."/>
            <person name="Elster J."/>
            <person name="Andresson O.S."/>
        </authorList>
    </citation>
    <scope>NUCLEOTIDE SEQUENCE [LARGE SCALE GENOMIC DNA]</scope>
    <source>
        <strain evidence="12 13">CCALA 953</strain>
    </source>
</reference>
<evidence type="ECO:0000259" key="11">
    <source>
        <dbReference type="Pfam" id="PF02706"/>
    </source>
</evidence>
<evidence type="ECO:0000313" key="12">
    <source>
        <dbReference type="EMBL" id="PAX55219.1"/>
    </source>
</evidence>
<evidence type="ECO:0000256" key="9">
    <source>
        <dbReference type="SAM" id="Coils"/>
    </source>
</evidence>
<keyword evidence="13" id="KW-1185">Reference proteome</keyword>
<dbReference type="InterPro" id="IPR027417">
    <property type="entry name" value="P-loop_NTPase"/>
</dbReference>
<evidence type="ECO:0000256" key="3">
    <source>
        <dbReference type="ARBA" id="ARBA00022475"/>
    </source>
</evidence>
<keyword evidence="9" id="KW-0175">Coiled coil</keyword>
<dbReference type="PANTHER" id="PTHR32309:SF13">
    <property type="entry name" value="FERRIC ENTEROBACTIN TRANSPORT PROTEIN FEPE"/>
    <property type="match status" value="1"/>
</dbReference>
<dbReference type="AlphaFoldDB" id="A0A2A2TJY7"/>
<dbReference type="InterPro" id="IPR050445">
    <property type="entry name" value="Bact_polysacc_biosynth/exp"/>
</dbReference>
<proteinExistence type="inferred from homology"/>
<gene>
    <name evidence="12" type="ORF">CK510_11305</name>
</gene>
<keyword evidence="5" id="KW-0547">Nucleotide-binding</keyword>
<evidence type="ECO:0000256" key="1">
    <source>
        <dbReference type="ARBA" id="ARBA00004651"/>
    </source>
</evidence>
<keyword evidence="7 10" id="KW-1133">Transmembrane helix</keyword>
<feature type="transmembrane region" description="Helical" evidence="10">
    <location>
        <begin position="51"/>
        <end position="70"/>
    </location>
</feature>
<dbReference type="InterPro" id="IPR033756">
    <property type="entry name" value="YlxH/NBP35"/>
</dbReference>
<dbReference type="EMBL" id="NTFS01000100">
    <property type="protein sequence ID" value="PAX55219.1"/>
    <property type="molecule type" value="Genomic_DNA"/>
</dbReference>
<dbReference type="NCBIfam" id="TIGR01007">
    <property type="entry name" value="eps_fam"/>
    <property type="match status" value="1"/>
</dbReference>
<evidence type="ECO:0000256" key="6">
    <source>
        <dbReference type="ARBA" id="ARBA00022840"/>
    </source>
</evidence>
<evidence type="ECO:0000256" key="4">
    <source>
        <dbReference type="ARBA" id="ARBA00022692"/>
    </source>
</evidence>
<evidence type="ECO:0000313" key="13">
    <source>
        <dbReference type="Proteomes" id="UP000218238"/>
    </source>
</evidence>
<dbReference type="GO" id="GO:0005886">
    <property type="term" value="C:plasma membrane"/>
    <property type="evidence" value="ECO:0007669"/>
    <property type="project" value="UniProtKB-SubCell"/>
</dbReference>
<accession>A0A2A2TJY7</accession>
<sequence>MSTFENSSSVPYLPNANGQLPLILHSQPSAITQVPEEQGLRDFFGVMRRRAFVVLGVSTTVVGGVMGLTLKQQPQYEGKFQVLVQPVKDDNNLPKVTPSTEGNGQKTEFDYETQIQVLKSPEFMKNVVKQLQVSYPEMDRETLLEKLSINQVGDTKIIEVSYKSINPSEIKKVLDKLSNAYLVYSREDRQTSLRQGLEFIKKELQGMQARVDNLQKQLQFFRQRNNFIDPETQQEQITNQVKILSEQKIGVEQRLAKARSEYGRLQTTEGAQAVLRDADVYKQVVTEIRKIEGEIAKERTRFKDDTDMIEVLREKRENMLPLLQEEARRVLTIRVSESVNEIQSLEQQKQKINESQLMLDRQIKELPVIARQYTELQRKLQVATESLNRFLTTRETLQIEVAQKETPWQLIQAPIQPKKPISPNRTRNGILGLVAGTLLGVSAALMLEKLDTTFRSVDSLKEKLRLPLLGTIPYQRKLQKKHSNSRSLAGSKHLKLAGNTNQMQLPPASYEFLYQDESSKFLEALRVMHTNIQLLNCDRQIRSLVVSSALPGDGKSTLAFHLALTACAMGQKVLLVDANMRRPNIHNLASQNNQQGLSSLISGSATLEQAMGNLPSMADFSIITAGPTPPDPTKLLSSRKMRQFMVEMHEEFDLVIYDAPPLTGLADASLLASYTDGLVLVVGMGSTERDTIQQTLDGLRMSQIPVLGMVANRVKNDLINNHYYYYQAEQTPVEEY</sequence>
<evidence type="ECO:0000256" key="5">
    <source>
        <dbReference type="ARBA" id="ARBA00022741"/>
    </source>
</evidence>
<dbReference type="Gene3D" id="3.40.50.300">
    <property type="entry name" value="P-loop containing nucleotide triphosphate hydrolases"/>
    <property type="match status" value="1"/>
</dbReference>
<evidence type="ECO:0000256" key="8">
    <source>
        <dbReference type="ARBA" id="ARBA00023136"/>
    </source>
</evidence>
<evidence type="ECO:0000256" key="2">
    <source>
        <dbReference type="ARBA" id="ARBA00006683"/>
    </source>
</evidence>
<comment type="caution">
    <text evidence="12">The sequence shown here is derived from an EMBL/GenBank/DDBJ whole genome shotgun (WGS) entry which is preliminary data.</text>
</comment>
<dbReference type="Pfam" id="PF02706">
    <property type="entry name" value="Wzz"/>
    <property type="match status" value="1"/>
</dbReference>
<dbReference type="GO" id="GO:0005524">
    <property type="term" value="F:ATP binding"/>
    <property type="evidence" value="ECO:0007669"/>
    <property type="project" value="UniProtKB-KW"/>
</dbReference>
<organism evidence="12 13">
    <name type="scientific">Brunnivagina elsteri CCALA 953</name>
    <dbReference type="NCBI Taxonomy" id="987040"/>
    <lineage>
        <taxon>Bacteria</taxon>
        <taxon>Bacillati</taxon>
        <taxon>Cyanobacteriota</taxon>
        <taxon>Cyanophyceae</taxon>
        <taxon>Nostocales</taxon>
        <taxon>Calotrichaceae</taxon>
        <taxon>Brunnivagina</taxon>
    </lineage>
</organism>
<dbReference type="SUPFAM" id="SSF52540">
    <property type="entry name" value="P-loop containing nucleoside triphosphate hydrolases"/>
    <property type="match status" value="1"/>
</dbReference>
<dbReference type="PANTHER" id="PTHR32309">
    <property type="entry name" value="TYROSINE-PROTEIN KINASE"/>
    <property type="match status" value="1"/>
</dbReference>
<dbReference type="Proteomes" id="UP000218238">
    <property type="component" value="Unassembled WGS sequence"/>
</dbReference>
<keyword evidence="3" id="KW-1003">Cell membrane</keyword>
<keyword evidence="4 10" id="KW-0812">Transmembrane</keyword>
<dbReference type="InterPro" id="IPR005702">
    <property type="entry name" value="Wzc-like_C"/>
</dbReference>
<feature type="coiled-coil region" evidence="9">
    <location>
        <begin position="328"/>
        <end position="365"/>
    </location>
</feature>
<protein>
    <submittedName>
        <fullName evidence="12">Capsular biosynthesis protein</fullName>
    </submittedName>
</protein>